<evidence type="ECO:0000256" key="1">
    <source>
        <dbReference type="SAM" id="MobiDB-lite"/>
    </source>
</evidence>
<dbReference type="EMBL" id="JACXVP010000010">
    <property type="protein sequence ID" value="KAG5582211.1"/>
    <property type="molecule type" value="Genomic_DNA"/>
</dbReference>
<feature type="region of interest" description="Disordered" evidence="1">
    <location>
        <begin position="49"/>
        <end position="114"/>
    </location>
</feature>
<name>A0A9J5X275_SOLCO</name>
<feature type="compositionally biased region" description="Low complexity" evidence="1">
    <location>
        <begin position="78"/>
        <end position="87"/>
    </location>
</feature>
<organism evidence="2 3">
    <name type="scientific">Solanum commersonii</name>
    <name type="common">Commerson's wild potato</name>
    <name type="synonym">Commerson's nightshade</name>
    <dbReference type="NCBI Taxonomy" id="4109"/>
    <lineage>
        <taxon>Eukaryota</taxon>
        <taxon>Viridiplantae</taxon>
        <taxon>Streptophyta</taxon>
        <taxon>Embryophyta</taxon>
        <taxon>Tracheophyta</taxon>
        <taxon>Spermatophyta</taxon>
        <taxon>Magnoliopsida</taxon>
        <taxon>eudicotyledons</taxon>
        <taxon>Gunneridae</taxon>
        <taxon>Pentapetalae</taxon>
        <taxon>asterids</taxon>
        <taxon>lamiids</taxon>
        <taxon>Solanales</taxon>
        <taxon>Solanaceae</taxon>
        <taxon>Solanoideae</taxon>
        <taxon>Solaneae</taxon>
        <taxon>Solanum</taxon>
    </lineage>
</organism>
<sequence length="171" mass="18837">PQPPTSVRTNESSNSAGELSLAHPVTFLPSLSSSDLLSLLPPVFSLRREWQDKSPPPSSLSNQRKLDVLSLPQLLRPASSKRSASSAGEKSNNISRQQQHTSSNNNNEPARSSHLYSSHLGQNLSSKMDLNRSILATEEAQHLKKLIQDYIVSFIKVGDKVGASKFLKFKY</sequence>
<gene>
    <name evidence="2" type="ORF">H5410_052838</name>
</gene>
<feature type="non-terminal residue" evidence="2">
    <location>
        <position position="171"/>
    </location>
</feature>
<dbReference type="Proteomes" id="UP000824120">
    <property type="component" value="Chromosome 10"/>
</dbReference>
<proteinExistence type="predicted"/>
<feature type="compositionally biased region" description="Polar residues" evidence="1">
    <location>
        <begin position="88"/>
        <end position="114"/>
    </location>
</feature>
<dbReference type="AlphaFoldDB" id="A0A9J5X275"/>
<comment type="caution">
    <text evidence="2">The sequence shown here is derived from an EMBL/GenBank/DDBJ whole genome shotgun (WGS) entry which is preliminary data.</text>
</comment>
<evidence type="ECO:0000313" key="3">
    <source>
        <dbReference type="Proteomes" id="UP000824120"/>
    </source>
</evidence>
<protein>
    <submittedName>
        <fullName evidence="2">Uncharacterized protein</fullName>
    </submittedName>
</protein>
<keyword evidence="3" id="KW-1185">Reference proteome</keyword>
<accession>A0A9J5X275</accession>
<evidence type="ECO:0000313" key="2">
    <source>
        <dbReference type="EMBL" id="KAG5582211.1"/>
    </source>
</evidence>
<reference evidence="2 3" key="1">
    <citation type="submission" date="2020-09" db="EMBL/GenBank/DDBJ databases">
        <title>De no assembly of potato wild relative species, Solanum commersonii.</title>
        <authorList>
            <person name="Cho K."/>
        </authorList>
    </citation>
    <scope>NUCLEOTIDE SEQUENCE [LARGE SCALE GENOMIC DNA]</scope>
    <source>
        <strain evidence="2">LZ3.2</strain>
        <tissue evidence="2">Leaf</tissue>
    </source>
</reference>